<keyword evidence="1" id="KW-1133">Transmembrane helix</keyword>
<dbReference type="EMBL" id="KU377538">
    <property type="protein sequence ID" value="ANS70900.1"/>
    <property type="molecule type" value="Genomic_DNA"/>
</dbReference>
<reference evidence="2" key="1">
    <citation type="journal article" date="2016" name="J. Invertebr. Pathol.">
        <title>An alphabaculovirus isolated from dead Lymantria dispar larvae shows high genetic similarity to baculovirus previously isolated from Lymantria monacha - An example of adaptation to a new host.</title>
        <authorList>
            <person name="Rabalski L."/>
            <person name="Krejmer-Rabalska M."/>
            <person name="Skrzecz I."/>
            <person name="Wasag B."/>
            <person name="Szewczyk B."/>
        </authorList>
    </citation>
    <scope>NUCLEOTIDE SEQUENCE</scope>
    <source>
        <strain evidence="2">BNP</strain>
    </source>
</reference>
<organismHost>
    <name type="scientific">Lepidoptera</name>
    <name type="common">moths &amp; butterflies</name>
    <dbReference type="NCBI Taxonomy" id="7088"/>
</organismHost>
<evidence type="ECO:0000256" key="1">
    <source>
        <dbReference type="SAM" id="Phobius"/>
    </source>
</evidence>
<proteinExistence type="predicted"/>
<accession>A0A1B1MQP4</accession>
<sequence>MEELRPPNSNNATSRFMANNPTLFNTSTLMSVLIGLVIIILLIMLFQSSSAGNNSSSPANDAASRYAYTNPLNATMRANPFVNNAQRTML</sequence>
<name>A0A1B1MQP4_NPVLD</name>
<organism evidence="2">
    <name type="scientific">Lymantria dispar multicapsid nuclear polyhedrosis virus</name>
    <name type="common">LdMNPV</name>
    <dbReference type="NCBI Taxonomy" id="10449"/>
    <lineage>
        <taxon>Viruses</taxon>
        <taxon>Viruses incertae sedis</taxon>
        <taxon>Naldaviricetes</taxon>
        <taxon>Lefavirales</taxon>
        <taxon>Baculoviridae</taxon>
        <taxon>Alphabaculovirus</taxon>
        <taxon>Alphabaculovirus lydisparis</taxon>
    </lineage>
</organism>
<dbReference type="InterPro" id="IPR019655">
    <property type="entry name" value="Baculo_ODV-E18"/>
</dbReference>
<keyword evidence="1" id="KW-0472">Membrane</keyword>
<protein>
    <submittedName>
        <fullName evidence="2">Oclussion derived viral envelope 18 protein</fullName>
    </submittedName>
</protein>
<feature type="transmembrane region" description="Helical" evidence="1">
    <location>
        <begin position="23"/>
        <end position="46"/>
    </location>
</feature>
<keyword evidence="1" id="KW-0812">Transmembrane</keyword>
<dbReference type="Pfam" id="PF10717">
    <property type="entry name" value="ODV-E18"/>
    <property type="match status" value="1"/>
</dbReference>
<evidence type="ECO:0000313" key="2">
    <source>
        <dbReference type="EMBL" id="ANS70900.1"/>
    </source>
</evidence>
<dbReference type="GO" id="GO:0019031">
    <property type="term" value="C:viral envelope"/>
    <property type="evidence" value="ECO:0007669"/>
    <property type="project" value="InterPro"/>
</dbReference>